<name>A0A1B2DEC6_9BACL</name>
<evidence type="ECO:0008006" key="2">
    <source>
        <dbReference type="Google" id="ProtNLM"/>
    </source>
</evidence>
<organism evidence="1">
    <name type="scientific">Paenibacillus sp. BIHB 4019</name>
    <dbReference type="NCBI Taxonomy" id="1870819"/>
    <lineage>
        <taxon>Bacteria</taxon>
        <taxon>Bacillati</taxon>
        <taxon>Bacillota</taxon>
        <taxon>Bacilli</taxon>
        <taxon>Bacillales</taxon>
        <taxon>Paenibacillaceae</taxon>
        <taxon>Paenibacillus</taxon>
    </lineage>
</organism>
<dbReference type="AlphaFoldDB" id="A0A1B2DEC6"/>
<accession>A0A1B2DEC6</accession>
<gene>
    <name evidence="1" type="ORF">BBD42_06105</name>
</gene>
<reference evidence="1" key="1">
    <citation type="submission" date="2016-08" db="EMBL/GenBank/DDBJ databases">
        <title>Complete Genome Seqeunce of Paenibacillus sp. BIHB 4019 from tea rhizoplane.</title>
        <authorList>
            <person name="Thakur R."/>
            <person name="Swarnkar M.K."/>
            <person name="Gulati A."/>
        </authorList>
    </citation>
    <scope>NUCLEOTIDE SEQUENCE [LARGE SCALE GENOMIC DNA]</scope>
    <source>
        <strain evidence="1">BIHB4019</strain>
    </source>
</reference>
<sequence length="263" mass="30144">MEQSAAVKLIEDYKLEELLRCPYRFIKRQTAKKRAGEVNGRQLMQFAVSHIVNDFYELPPQARTADVVKQLAERWWTARVAKFDNAEHYWDSKLQAVAHLTAFLMEEQEAAPIIRFEQHRTFVEPLDMELTQIFQIVAEDPYGTNTDYIVQKFVVDEDEDVILTFQHMTAVFCNSAFGKLPSRIDVLSVMSGQRITYYPSGADIPQSLDYMRLVQTMLPEAERLRKSNNAAECRSCPLRSECFSKTAEAAAEAVLQKSASLTM</sequence>
<protein>
    <recommendedName>
        <fullName evidence="2">PD-(D/E)XK endonuclease-like domain-containing protein</fullName>
    </recommendedName>
</protein>
<dbReference type="EMBL" id="CP016808">
    <property type="protein sequence ID" value="ANY66078.1"/>
    <property type="molecule type" value="Genomic_DNA"/>
</dbReference>
<proteinExistence type="predicted"/>
<dbReference type="RefSeq" id="WP_099517454.1">
    <property type="nucleotide sequence ID" value="NZ_CP016808.1"/>
</dbReference>
<evidence type="ECO:0000313" key="1">
    <source>
        <dbReference type="EMBL" id="ANY66078.1"/>
    </source>
</evidence>